<evidence type="ECO:0000256" key="9">
    <source>
        <dbReference type="ARBA" id="ARBA00023136"/>
    </source>
</evidence>
<dbReference type="GO" id="GO:0004016">
    <property type="term" value="F:adenylate cyclase activity"/>
    <property type="evidence" value="ECO:0007669"/>
    <property type="project" value="UniProtKB-UniRule"/>
</dbReference>
<gene>
    <name evidence="10" type="primary">dacA</name>
    <name evidence="12" type="ORF">EQF91_03625</name>
</gene>
<keyword evidence="7 10" id="KW-0067">ATP-binding</keyword>
<dbReference type="InterPro" id="IPR036888">
    <property type="entry name" value="DNA_integrity_DisA_N_sf"/>
</dbReference>
<evidence type="ECO:0000256" key="7">
    <source>
        <dbReference type="ARBA" id="ARBA00022840"/>
    </source>
</evidence>
<organism evidence="12 13">
    <name type="scientific">Helcococcus ovis</name>
    <dbReference type="NCBI Taxonomy" id="72026"/>
    <lineage>
        <taxon>Bacteria</taxon>
        <taxon>Bacillati</taxon>
        <taxon>Bacillota</taxon>
        <taxon>Tissierellia</taxon>
        <taxon>Tissierellales</taxon>
        <taxon>Peptoniphilaceae</taxon>
        <taxon>Helcococcus</taxon>
    </lineage>
</organism>
<dbReference type="InterPro" id="IPR050338">
    <property type="entry name" value="DisA"/>
</dbReference>
<keyword evidence="9 10" id="KW-0472">Membrane</keyword>
<dbReference type="InterPro" id="IPR045585">
    <property type="entry name" value="CdaA_N"/>
</dbReference>
<evidence type="ECO:0000313" key="12">
    <source>
        <dbReference type="EMBL" id="TFF66580.1"/>
    </source>
</evidence>
<dbReference type="SUPFAM" id="SSF143597">
    <property type="entry name" value="YojJ-like"/>
    <property type="match status" value="1"/>
</dbReference>
<accession>A0A4R9C1N5</accession>
<keyword evidence="6 10" id="KW-0547">Nucleotide-binding</keyword>
<name>A0A4R9C1N5_9FIRM</name>
<evidence type="ECO:0000259" key="11">
    <source>
        <dbReference type="PROSITE" id="PS51794"/>
    </source>
</evidence>
<comment type="caution">
    <text evidence="12">The sequence shown here is derived from an EMBL/GenBank/DDBJ whole genome shotgun (WGS) entry which is preliminary data.</text>
</comment>
<feature type="transmembrane region" description="Helical" evidence="10">
    <location>
        <begin position="32"/>
        <end position="50"/>
    </location>
</feature>
<evidence type="ECO:0000313" key="13">
    <source>
        <dbReference type="Proteomes" id="UP000297454"/>
    </source>
</evidence>
<dbReference type="NCBIfam" id="TIGR00159">
    <property type="entry name" value="diadenylate cyclase CdaA"/>
    <property type="match status" value="1"/>
</dbReference>
<dbReference type="FunFam" id="3.40.1700.10:FF:000002">
    <property type="entry name" value="Diadenylate cyclase"/>
    <property type="match status" value="1"/>
</dbReference>
<comment type="catalytic activity">
    <reaction evidence="1 10">
        <text>2 ATP = 3',3'-c-di-AMP + 2 diphosphate</text>
        <dbReference type="Rhea" id="RHEA:35655"/>
        <dbReference type="ChEBI" id="CHEBI:30616"/>
        <dbReference type="ChEBI" id="CHEBI:33019"/>
        <dbReference type="ChEBI" id="CHEBI:71500"/>
        <dbReference type="EC" id="2.7.7.85"/>
    </reaction>
</comment>
<keyword evidence="8 10" id="KW-1133">Transmembrane helix</keyword>
<dbReference type="AlphaFoldDB" id="A0A4R9C1N5"/>
<dbReference type="PROSITE" id="PS51794">
    <property type="entry name" value="DAC"/>
    <property type="match status" value="1"/>
</dbReference>
<evidence type="ECO:0000256" key="3">
    <source>
        <dbReference type="ARBA" id="ARBA00022679"/>
    </source>
</evidence>
<dbReference type="Pfam" id="PF02457">
    <property type="entry name" value="DAC"/>
    <property type="match status" value="1"/>
</dbReference>
<evidence type="ECO:0000256" key="8">
    <source>
        <dbReference type="ARBA" id="ARBA00022989"/>
    </source>
</evidence>
<dbReference type="Proteomes" id="UP000297454">
    <property type="component" value="Unassembled WGS sequence"/>
</dbReference>
<sequence>MTIKITDIIDVLVMTFIIYKVIMLVRETRAAQLLKGLFLILIFSRISILLNLYTVNWLISSVFTVGMVLIIVVFQPELRRAFEKLGRSNSIFTSIVKLKVQQINFKTEEIVNAVASLSRQKIGALIVIENGVGLADIVETGTILNSEISSELIINLFFPKSPLHDGAVIIKDEKIVAAGCFLPLSSNNSLSKELGTRHRAALGMSEKSDAFIIVVSEETGIITTVQNSSISRHIDSETLKNTLNKLFADSDNTIFKKITSGDENGNN</sequence>
<dbReference type="PANTHER" id="PTHR34185:SF1">
    <property type="entry name" value="DIADENYLATE CYCLASE"/>
    <property type="match status" value="1"/>
</dbReference>
<dbReference type="HAMAP" id="MF_01499">
    <property type="entry name" value="DacA"/>
    <property type="match status" value="1"/>
</dbReference>
<dbReference type="InterPro" id="IPR034701">
    <property type="entry name" value="CdaA"/>
</dbReference>
<evidence type="ECO:0000256" key="6">
    <source>
        <dbReference type="ARBA" id="ARBA00022741"/>
    </source>
</evidence>
<dbReference type="InterPro" id="IPR014046">
    <property type="entry name" value="C-di-AMP_synthase"/>
</dbReference>
<feature type="transmembrane region" description="Helical" evidence="10">
    <location>
        <begin position="56"/>
        <end position="74"/>
    </location>
</feature>
<keyword evidence="3 10" id="KW-0808">Transferase</keyword>
<keyword evidence="13" id="KW-1185">Reference proteome</keyword>
<evidence type="ECO:0000256" key="1">
    <source>
        <dbReference type="ARBA" id="ARBA00000877"/>
    </source>
</evidence>
<dbReference type="GO" id="GO:0106408">
    <property type="term" value="F:diadenylate cyclase activity"/>
    <property type="evidence" value="ECO:0007669"/>
    <property type="project" value="UniProtKB-EC"/>
</dbReference>
<protein>
    <recommendedName>
        <fullName evidence="10">Diadenylate cyclase</fullName>
        <shortName evidence="10">DAC</shortName>
        <ecNumber evidence="10">2.7.7.85</ecNumber>
    </recommendedName>
    <alternativeName>
        <fullName evidence="10">Cyclic-di-AMP synthase</fullName>
        <shortName evidence="10">c-di-AMP synthase</shortName>
    </alternativeName>
</protein>
<proteinExistence type="inferred from homology"/>
<comment type="function">
    <text evidence="10">Catalyzes the condensation of 2 ATP molecules into cyclic di-AMP (c-di-AMP), a second messenger used to regulate differing processes in different bacteria.</text>
</comment>
<dbReference type="InterPro" id="IPR003390">
    <property type="entry name" value="DNA_integrity_scan_DisA_N"/>
</dbReference>
<dbReference type="PANTHER" id="PTHR34185">
    <property type="entry name" value="DIADENYLATE CYCLASE"/>
    <property type="match status" value="1"/>
</dbReference>
<evidence type="ECO:0000256" key="10">
    <source>
        <dbReference type="HAMAP-Rule" id="MF_01499"/>
    </source>
</evidence>
<keyword evidence="5 10" id="KW-0548">Nucleotidyltransferase</keyword>
<comment type="similarity">
    <text evidence="10">Belongs to the adenylate cyclase family. DacA/CdaA subfamily.</text>
</comment>
<dbReference type="GO" id="GO:0006171">
    <property type="term" value="P:cAMP biosynthetic process"/>
    <property type="evidence" value="ECO:0007669"/>
    <property type="project" value="InterPro"/>
</dbReference>
<dbReference type="PIRSF" id="PIRSF004793">
    <property type="entry name" value="UCP004793"/>
    <property type="match status" value="1"/>
</dbReference>
<dbReference type="Pfam" id="PF19293">
    <property type="entry name" value="CdaA_N"/>
    <property type="match status" value="1"/>
</dbReference>
<evidence type="ECO:0000256" key="4">
    <source>
        <dbReference type="ARBA" id="ARBA00022692"/>
    </source>
</evidence>
<feature type="domain" description="DAC" evidence="11">
    <location>
        <begin position="75"/>
        <end position="236"/>
    </location>
</feature>
<keyword evidence="4 10" id="KW-0812">Transmembrane</keyword>
<evidence type="ECO:0000256" key="5">
    <source>
        <dbReference type="ARBA" id="ARBA00022695"/>
    </source>
</evidence>
<keyword evidence="2 10" id="KW-1003">Cell membrane</keyword>
<evidence type="ECO:0000256" key="2">
    <source>
        <dbReference type="ARBA" id="ARBA00022475"/>
    </source>
</evidence>
<dbReference type="Gene3D" id="3.40.1700.10">
    <property type="entry name" value="DNA integrity scanning protein, DisA, N-terminal domain"/>
    <property type="match status" value="1"/>
</dbReference>
<comment type="subunit">
    <text evidence="10">Probably a homodimer.</text>
</comment>
<comment type="caution">
    <text evidence="10">Lacks conserved residue(s) required for the propagation of feature annotation.</text>
</comment>
<feature type="transmembrane region" description="Helical" evidence="10">
    <location>
        <begin position="6"/>
        <end position="25"/>
    </location>
</feature>
<dbReference type="EMBL" id="SCFR01000009">
    <property type="protein sequence ID" value="TFF66580.1"/>
    <property type="molecule type" value="Genomic_DNA"/>
</dbReference>
<reference evidence="12 13" key="1">
    <citation type="submission" date="2019-01" db="EMBL/GenBank/DDBJ databases">
        <title>Draft Genome Sequences of Helcococcus ovis Strains Isolated from the Uterus and Vagina of Dairy Cows with Metritis.</title>
        <authorList>
            <person name="Cunha F."/>
            <person name="Jeon S.J."/>
            <person name="Kutzer P."/>
            <person name="Galvao K.N."/>
        </authorList>
    </citation>
    <scope>NUCLEOTIDE SEQUENCE [LARGE SCALE GENOMIC DNA]</scope>
    <source>
        <strain evidence="12 13">KG-37</strain>
    </source>
</reference>
<dbReference type="EC" id="2.7.7.85" evidence="10"/>
<dbReference type="GO" id="GO:0005524">
    <property type="term" value="F:ATP binding"/>
    <property type="evidence" value="ECO:0007669"/>
    <property type="project" value="UniProtKB-UniRule"/>
</dbReference>